<feature type="chain" id="PRO_5015026084" evidence="2">
    <location>
        <begin position="21"/>
        <end position="102"/>
    </location>
</feature>
<keyword evidence="6" id="KW-0449">Lipoprotein</keyword>
<evidence type="ECO:0000313" key="4">
    <source>
        <dbReference type="EMBL" id="MDR6047831.1"/>
    </source>
</evidence>
<keyword evidence="1" id="KW-0175">Coiled coil</keyword>
<reference evidence="3" key="1">
    <citation type="journal article" date="2014" name="J. Antimicrob. Chemother.">
        <title>Characterization of an IncN2-type blaNDM-1-carrying plasmid in Escherichia coli ST131 and Klebsiella pneumoniae ST11 and ST15 isolates in Thailand.</title>
        <authorList>
            <person name="Netikul T."/>
            <person name="Sidjabat H.E."/>
            <person name="Paterson D.L."/>
            <person name="Kamolvit W."/>
            <person name="Tantisiriwat W."/>
            <person name="Steen J.A."/>
            <person name="Kiratisin P."/>
        </authorList>
    </citation>
    <scope>NUCLEOTIDE SEQUENCE</scope>
    <source>
        <strain evidence="3">ECS01</strain>
        <plasmid evidence="3">pNDM-ECS01</plasmid>
    </source>
</reference>
<reference evidence="6 7" key="3">
    <citation type="submission" date="2018-06" db="EMBL/GenBank/DDBJ databases">
        <authorList>
            <consortium name="Pathogen Informatics"/>
            <person name="Doyle S."/>
        </authorList>
    </citation>
    <scope>NUCLEOTIDE SEQUENCE [LARGE SCALE GENOMIC DNA]</scope>
    <source>
        <strain evidence="6 7">NCTC13148</strain>
    </source>
</reference>
<dbReference type="Proteomes" id="UP001247581">
    <property type="component" value="Unassembled WGS sequence"/>
</dbReference>
<name>A0A023PZW1_ECOLX</name>
<evidence type="ECO:0000256" key="2">
    <source>
        <dbReference type="SAM" id="SignalP"/>
    </source>
</evidence>
<evidence type="ECO:0000313" key="5">
    <source>
        <dbReference type="EMBL" id="SPD95871.1"/>
    </source>
</evidence>
<keyword evidence="3" id="KW-0614">Plasmid</keyword>
<organism evidence="3">
    <name type="scientific">Escherichia coli</name>
    <dbReference type="NCBI Taxonomy" id="562"/>
    <lineage>
        <taxon>Bacteria</taxon>
        <taxon>Pseudomonadati</taxon>
        <taxon>Pseudomonadota</taxon>
        <taxon>Gammaproteobacteria</taxon>
        <taxon>Enterobacterales</taxon>
        <taxon>Enterobacteriaceae</taxon>
        <taxon>Escherichia</taxon>
    </lineage>
</organism>
<protein>
    <submittedName>
        <fullName evidence="6">Uncharacterized lipoprotein</fullName>
    </submittedName>
</protein>
<evidence type="ECO:0000313" key="8">
    <source>
        <dbReference type="Proteomes" id="UP001247581"/>
    </source>
</evidence>
<feature type="coiled-coil region" evidence="1">
    <location>
        <begin position="30"/>
        <end position="57"/>
    </location>
</feature>
<accession>A0A023PZW1</accession>
<dbReference type="PROSITE" id="PS51257">
    <property type="entry name" value="PROKAR_LIPOPROTEIN"/>
    <property type="match status" value="1"/>
</dbReference>
<geneLocation type="plasmid" evidence="5">
    <name>RCS25_p</name>
</geneLocation>
<dbReference type="RefSeq" id="WP_000733764.1">
    <property type="nucleotide sequence ID" value="NC_015872.1"/>
</dbReference>
<sequence>MKKLIPAIIAAALLSGCATQNDAVALSNRISDQQKQINALSVRLQSAEHRLSQQESAFRSEQTQNSSYCYLNGVKYSQGSVFAGRICDGSSGSVAWRLYSHR</sequence>
<dbReference type="EMBL" id="LT985223">
    <property type="protein sequence ID" value="SPD95871.1"/>
    <property type="molecule type" value="Genomic_DNA"/>
</dbReference>
<dbReference type="AlphaFoldDB" id="A0A023PZW1"/>
<dbReference type="EMBL" id="JANIDP010000062">
    <property type="protein sequence ID" value="MDR6047831.1"/>
    <property type="molecule type" value="Genomic_DNA"/>
</dbReference>
<dbReference type="PATRIC" id="fig|562.6973.peg.3407"/>
<evidence type="ECO:0000313" key="6">
    <source>
        <dbReference type="EMBL" id="STL58799.1"/>
    </source>
</evidence>
<reference evidence="4 8" key="4">
    <citation type="submission" date="2022-07" db="EMBL/GenBank/DDBJ databases">
        <title>The wastewater resistome of Residential Aged Care Facilities indicates a role of antimicrobial stewardship in reducing resistance.</title>
        <authorList>
            <person name="Sapula S."/>
            <person name="Hart B.J."/>
            <person name="Henrietta V."/>
            <person name="Amsalu A."/>
            <person name="Jon W."/>
            <person name="Siderius N."/>
            <person name="Nguyen L."/>
            <person name="Turnidge J."/>
            <person name="Gerber C."/>
        </authorList>
    </citation>
    <scope>NUCLEOTIDE SEQUENCE [LARGE SCALE GENOMIC DNA]</scope>
    <source>
        <strain evidence="4 8">ECA685</strain>
    </source>
</reference>
<proteinExistence type="predicted"/>
<keyword evidence="2" id="KW-0732">Signal</keyword>
<evidence type="ECO:0000313" key="3">
    <source>
        <dbReference type="EMBL" id="AHX39466.1"/>
    </source>
</evidence>
<dbReference type="EMBL" id="KJ413946">
    <property type="protein sequence ID" value="AHX39466.1"/>
    <property type="molecule type" value="Genomic_DNA"/>
</dbReference>
<feature type="signal peptide" evidence="2">
    <location>
        <begin position="1"/>
        <end position="20"/>
    </location>
</feature>
<gene>
    <name evidence="3" type="ORF">ECS01_0053</name>
    <name evidence="6" type="ORF">NCTC13148_00034</name>
    <name evidence="4" type="ORF">NQD80_18775</name>
    <name evidence="5" type="ORF">RCS25_P0040</name>
</gene>
<reference evidence="5" key="2">
    <citation type="submission" date="2018-02" db="EMBL/GenBank/DDBJ databases">
        <authorList>
            <person name="Cohen D.B."/>
            <person name="Kent A.D."/>
        </authorList>
    </citation>
    <scope>NUCLEOTIDE SEQUENCE</scope>
    <source>
        <strain evidence="5">711</strain>
        <plasmid evidence="5">RCS25_p</plasmid>
    </source>
</reference>
<evidence type="ECO:0000256" key="1">
    <source>
        <dbReference type="SAM" id="Coils"/>
    </source>
</evidence>
<geneLocation type="plasmid" evidence="3">
    <name>pNDM-ECS01</name>
</geneLocation>
<dbReference type="Proteomes" id="UP000254255">
    <property type="component" value="Unassembled WGS sequence"/>
</dbReference>
<evidence type="ECO:0000313" key="7">
    <source>
        <dbReference type="Proteomes" id="UP000254255"/>
    </source>
</evidence>
<dbReference type="EMBL" id="UGET01000001">
    <property type="protein sequence ID" value="STL58799.1"/>
    <property type="molecule type" value="Genomic_DNA"/>
</dbReference>